<accession>A0ABY6UF85</accession>
<keyword evidence="3" id="KW-1185">Reference proteome</keyword>
<reference evidence="2 3" key="1">
    <citation type="submission" date="2019-06" db="EMBL/GenBank/DDBJ databases">
        <authorList>
            <person name="Broberg M."/>
        </authorList>
    </citation>
    <scope>NUCLEOTIDE SEQUENCE [LARGE SCALE GENOMIC DNA]</scope>
</reference>
<dbReference type="Proteomes" id="UP000766486">
    <property type="component" value="Unassembled WGS sequence"/>
</dbReference>
<proteinExistence type="predicted"/>
<comment type="caution">
    <text evidence="2">The sequence shown here is derived from an EMBL/GenBank/DDBJ whole genome shotgun (WGS) entry which is preliminary data.</text>
</comment>
<organism evidence="2 3">
    <name type="scientific">Bionectria ochroleuca</name>
    <name type="common">Gliocladium roseum</name>
    <dbReference type="NCBI Taxonomy" id="29856"/>
    <lineage>
        <taxon>Eukaryota</taxon>
        <taxon>Fungi</taxon>
        <taxon>Dikarya</taxon>
        <taxon>Ascomycota</taxon>
        <taxon>Pezizomycotina</taxon>
        <taxon>Sordariomycetes</taxon>
        <taxon>Hypocreomycetidae</taxon>
        <taxon>Hypocreales</taxon>
        <taxon>Bionectriaceae</taxon>
        <taxon>Clonostachys</taxon>
    </lineage>
</organism>
<name>A0ABY6UF85_BIOOC</name>
<evidence type="ECO:0000313" key="3">
    <source>
        <dbReference type="Proteomes" id="UP000766486"/>
    </source>
</evidence>
<evidence type="ECO:0000313" key="2">
    <source>
        <dbReference type="EMBL" id="VUC29869.1"/>
    </source>
</evidence>
<dbReference type="EMBL" id="CABFNS010000811">
    <property type="protein sequence ID" value="VUC29869.1"/>
    <property type="molecule type" value="Genomic_DNA"/>
</dbReference>
<protein>
    <submittedName>
        <fullName evidence="2">Uncharacterized protein</fullName>
    </submittedName>
</protein>
<feature type="compositionally biased region" description="Low complexity" evidence="1">
    <location>
        <begin position="69"/>
        <end position="82"/>
    </location>
</feature>
<feature type="compositionally biased region" description="Basic and acidic residues" evidence="1">
    <location>
        <begin position="59"/>
        <end position="68"/>
    </location>
</feature>
<evidence type="ECO:0000256" key="1">
    <source>
        <dbReference type="SAM" id="MobiDB-lite"/>
    </source>
</evidence>
<sequence length="417" mass="45967">MPQKNANDGRGRPTPKPDGDSEATMPAGPSTAPRGRAGARGAGRRQRDEAAKKKKKQSRSGDDSRGEAPADPVADSSSATSPILAQQPTPIPQAIDDVLPGTLGITERAQLWKENICHDELYKTVHLEVFPAIARYIGVLATSYVRPAPACPNKSLWEHLDDGTRQKLIEIHPQAAKLMDGGYYAPRALFQAYVWRVLNARLFTANDKWATPAWATHGQHCTICDSLDHEGSAAQASYNGIFLMARILRVQQGEHVKHAWLKKILRETIQPFLDIAEYDEEEEKKELGLDGLVNLANLTGTLNHILNDLAQAAISADFALISSPYRMKLGFQDPETGHSIGFCFRGADMDSIFDYPEDGCIVDFVVAPMLRTYGPSRPVPFDTDEWPLYFASSDGGYRTSLYKPFNLQVFVSLSSEP</sequence>
<gene>
    <name evidence="2" type="ORF">CLO192961_LOCUS268441</name>
</gene>
<feature type="compositionally biased region" description="Basic and acidic residues" evidence="1">
    <location>
        <begin position="7"/>
        <end position="19"/>
    </location>
</feature>
<feature type="compositionally biased region" description="Low complexity" evidence="1">
    <location>
        <begin position="26"/>
        <end position="36"/>
    </location>
</feature>
<feature type="region of interest" description="Disordered" evidence="1">
    <location>
        <begin position="1"/>
        <end position="95"/>
    </location>
</feature>